<dbReference type="Pfam" id="PF00156">
    <property type="entry name" value="Pribosyltran"/>
    <property type="match status" value="1"/>
</dbReference>
<dbReference type="Gene3D" id="3.40.50.2020">
    <property type="match status" value="1"/>
</dbReference>
<organism evidence="4 5">
    <name type="scientific">Gleimia coleocanis DSM 15436</name>
    <dbReference type="NCBI Taxonomy" id="525245"/>
    <lineage>
        <taxon>Bacteria</taxon>
        <taxon>Bacillati</taxon>
        <taxon>Actinomycetota</taxon>
        <taxon>Actinomycetes</taxon>
        <taxon>Actinomycetales</taxon>
        <taxon>Actinomycetaceae</taxon>
        <taxon>Gleimia</taxon>
    </lineage>
</organism>
<dbReference type="AlphaFoldDB" id="C0VZW1"/>
<dbReference type="RefSeq" id="WP_006546611.1">
    <property type="nucleotide sequence ID" value="NZ_DS999543.1"/>
</dbReference>
<dbReference type="InterPro" id="IPR000836">
    <property type="entry name" value="PRTase_dom"/>
</dbReference>
<dbReference type="SUPFAM" id="SSF53271">
    <property type="entry name" value="PRTase-like"/>
    <property type="match status" value="1"/>
</dbReference>
<dbReference type="HOGENOM" id="CLU_054549_3_1_11"/>
<evidence type="ECO:0000313" key="4">
    <source>
        <dbReference type="EMBL" id="EEH63820.1"/>
    </source>
</evidence>
<accession>C0VZW1</accession>
<dbReference type="GO" id="GO:0016740">
    <property type="term" value="F:transferase activity"/>
    <property type="evidence" value="ECO:0007669"/>
    <property type="project" value="UniProtKB-KW"/>
</dbReference>
<keyword evidence="4" id="KW-0808">Transferase</keyword>
<evidence type="ECO:0000313" key="5">
    <source>
        <dbReference type="Proteomes" id="UP000010301"/>
    </source>
</evidence>
<comment type="caution">
    <text evidence="4">The sequence shown here is derived from an EMBL/GenBank/DDBJ whole genome shotgun (WGS) entry which is preliminary data.</text>
</comment>
<protein>
    <submittedName>
        <fullName evidence="4">Phosphoribosyl transferase domain protein</fullName>
    </submittedName>
</protein>
<evidence type="ECO:0000256" key="1">
    <source>
        <dbReference type="ARBA" id="ARBA00008007"/>
    </source>
</evidence>
<dbReference type="PANTHER" id="PTHR47505">
    <property type="entry name" value="DNA UTILIZATION PROTEIN YHGH"/>
    <property type="match status" value="1"/>
</dbReference>
<dbReference type="Proteomes" id="UP000010301">
    <property type="component" value="Unassembled WGS sequence"/>
</dbReference>
<dbReference type="InterPro" id="IPR029057">
    <property type="entry name" value="PRTase-like"/>
</dbReference>
<feature type="compositionally biased region" description="Low complexity" evidence="2">
    <location>
        <begin position="173"/>
        <end position="190"/>
    </location>
</feature>
<keyword evidence="5" id="KW-1185">Reference proteome</keyword>
<dbReference type="CDD" id="cd06223">
    <property type="entry name" value="PRTases_typeI"/>
    <property type="match status" value="1"/>
</dbReference>
<dbReference type="STRING" id="525245.HMPREF0044_0839"/>
<feature type="domain" description="Phosphoribosyltransferase" evidence="3">
    <location>
        <begin position="191"/>
        <end position="235"/>
    </location>
</feature>
<dbReference type="PANTHER" id="PTHR47505:SF1">
    <property type="entry name" value="DNA UTILIZATION PROTEIN YHGH"/>
    <property type="match status" value="1"/>
</dbReference>
<dbReference type="OrthoDB" id="5242900at2"/>
<feature type="region of interest" description="Disordered" evidence="2">
    <location>
        <begin position="169"/>
        <end position="190"/>
    </location>
</feature>
<dbReference type="eggNOG" id="COG1040">
    <property type="taxonomic scope" value="Bacteria"/>
</dbReference>
<dbReference type="InterPro" id="IPR051910">
    <property type="entry name" value="ComF/GntX_DNA_util-trans"/>
</dbReference>
<dbReference type="EMBL" id="ACFG01000030">
    <property type="protein sequence ID" value="EEH63820.1"/>
    <property type="molecule type" value="Genomic_DNA"/>
</dbReference>
<evidence type="ECO:0000256" key="2">
    <source>
        <dbReference type="SAM" id="MobiDB-lite"/>
    </source>
</evidence>
<sequence length="240" mass="25926">MQFKTWVNEFLDLLFPTQCVVCGEWGQGLCLRCFAGSISGLRRFRFALDAGGFLPGLSLGSYVGDLRSLILSAKHDRVLDFSIWLEAVGEVLGVELALDLDPLDEVVVVPLPSHWQRVWRGMLVTPTLAEGVARGCDSANLVASVEDGLFFFSEGGLWTAFKQLWGVGGSGSQRGKSGVSRRGSRRGTMGVRGDFTGKRVILVDDVVTTGATMREGMRVVQLAGGEVVGIICLANLEKTQ</sequence>
<reference evidence="4 5" key="1">
    <citation type="submission" date="2009-01" db="EMBL/GenBank/DDBJ databases">
        <authorList>
            <person name="Qin X."/>
            <person name="Bachman B."/>
            <person name="Battles P."/>
            <person name="Bell A."/>
            <person name="Bess C."/>
            <person name="Bickham C."/>
            <person name="Chaboub L."/>
            <person name="Chen D."/>
            <person name="Coyle M."/>
            <person name="Deiros D.R."/>
            <person name="Dinh H."/>
            <person name="Forbes L."/>
            <person name="Fowler G."/>
            <person name="Francisco L."/>
            <person name="Fu Q."/>
            <person name="Gubbala S."/>
            <person name="Hale W."/>
            <person name="Han Y."/>
            <person name="Hemphill L."/>
            <person name="Highlander S.K."/>
            <person name="Hirani K."/>
            <person name="Hogues M."/>
            <person name="Jackson L."/>
            <person name="Jakkamsetti A."/>
            <person name="Javaid M."/>
            <person name="Jiang H."/>
            <person name="Korchina V."/>
            <person name="Kovar C."/>
            <person name="Lara F."/>
            <person name="Lee S."/>
            <person name="Mata R."/>
            <person name="Mathew T."/>
            <person name="Moen C."/>
            <person name="Morales K."/>
            <person name="Munidasa M."/>
            <person name="Nazareth L."/>
            <person name="Ngo R."/>
            <person name="Nguyen L."/>
            <person name="Okwuonu G."/>
            <person name="Ongeri F."/>
            <person name="Patil S."/>
            <person name="Petrosino J."/>
            <person name="Pham C."/>
            <person name="Pham P."/>
            <person name="Pu L.-L."/>
            <person name="Puazo M."/>
            <person name="Raj R."/>
            <person name="Reid J."/>
            <person name="Rouhana J."/>
            <person name="Saada N."/>
            <person name="Shang Y."/>
            <person name="Simmons D."/>
            <person name="Thornton R."/>
            <person name="Warren J."/>
            <person name="Weissenberger G."/>
            <person name="Zhang J."/>
            <person name="Zhang L."/>
            <person name="Zhou C."/>
            <person name="Zhu D."/>
            <person name="Muzny D."/>
            <person name="Worley K."/>
            <person name="Gibbs R."/>
        </authorList>
    </citation>
    <scope>NUCLEOTIDE SEQUENCE [LARGE SCALE GENOMIC DNA]</scope>
    <source>
        <strain evidence="4 5">DSM 15436</strain>
    </source>
</reference>
<comment type="similarity">
    <text evidence="1">Belongs to the ComF/GntX family.</text>
</comment>
<proteinExistence type="inferred from homology"/>
<name>C0VZW1_9ACTO</name>
<gene>
    <name evidence="4" type="ORF">HMPREF0044_0839</name>
</gene>
<evidence type="ECO:0000259" key="3">
    <source>
        <dbReference type="Pfam" id="PF00156"/>
    </source>
</evidence>